<reference evidence="2" key="1">
    <citation type="submission" date="2023-03" db="EMBL/GenBank/DDBJ databases">
        <title>Mating type loci evolution in Malassezia.</title>
        <authorList>
            <person name="Coelho M.A."/>
        </authorList>
    </citation>
    <scope>NUCLEOTIDE SEQUENCE</scope>
    <source>
        <strain evidence="2">CBS 12830</strain>
    </source>
</reference>
<organism evidence="2 3">
    <name type="scientific">Malassezia equina</name>
    <dbReference type="NCBI Taxonomy" id="1381935"/>
    <lineage>
        <taxon>Eukaryota</taxon>
        <taxon>Fungi</taxon>
        <taxon>Dikarya</taxon>
        <taxon>Basidiomycota</taxon>
        <taxon>Ustilaginomycotina</taxon>
        <taxon>Malasseziomycetes</taxon>
        <taxon>Malasseziales</taxon>
        <taxon>Malasseziaceae</taxon>
        <taxon>Malassezia</taxon>
    </lineage>
</organism>
<dbReference type="AlphaFoldDB" id="A0AAF0ED71"/>
<evidence type="ECO:0008006" key="4">
    <source>
        <dbReference type="Google" id="ProtNLM"/>
    </source>
</evidence>
<gene>
    <name evidence="2" type="ORF">MEQU1_001506</name>
</gene>
<feature type="compositionally biased region" description="Acidic residues" evidence="1">
    <location>
        <begin position="78"/>
        <end position="88"/>
    </location>
</feature>
<dbReference type="Proteomes" id="UP001214415">
    <property type="component" value="Chromosome 3"/>
</dbReference>
<accession>A0AAF0ED71</accession>
<evidence type="ECO:0000313" key="2">
    <source>
        <dbReference type="EMBL" id="WFD22829.1"/>
    </source>
</evidence>
<feature type="region of interest" description="Disordered" evidence="1">
    <location>
        <begin position="55"/>
        <end position="111"/>
    </location>
</feature>
<evidence type="ECO:0000256" key="1">
    <source>
        <dbReference type="SAM" id="MobiDB-lite"/>
    </source>
</evidence>
<name>A0AAF0ED71_9BASI</name>
<protein>
    <recommendedName>
        <fullName evidence="4">Histone deacetylase complex subunit SAP30 Sin3 binding domain-containing protein</fullName>
    </recommendedName>
</protein>
<keyword evidence="3" id="KW-1185">Reference proteome</keyword>
<dbReference type="EMBL" id="CP119902">
    <property type="protein sequence ID" value="WFD22829.1"/>
    <property type="molecule type" value="Genomic_DNA"/>
</dbReference>
<evidence type="ECO:0000313" key="3">
    <source>
        <dbReference type="Proteomes" id="UP001214415"/>
    </source>
</evidence>
<proteinExistence type="predicted"/>
<sequence length="169" mass="18712">MSQVSGDASARDKRTYLTLTLEATEGTSAAHSINFADLSFDATIKYLAQHRIDPQYPPRSMVQDPRAGVSHEAPAQEEPMEEAQEPISEDQGVASRTRSSTTHPERAQDADAVHFFDRDDEHEHLAALANEHFHAMPMPKETDVIVGFLHRCRRAGTPSPLTPDAILKI</sequence>